<reference evidence="2 3" key="1">
    <citation type="submission" date="2020-07" db="EMBL/GenBank/DDBJ databases">
        <title>Sequencing the genomes of 1000 actinobacteria strains.</title>
        <authorList>
            <person name="Klenk H.-P."/>
        </authorList>
    </citation>
    <scope>NUCLEOTIDE SEQUENCE [LARGE SCALE GENOMIC DNA]</scope>
    <source>
        <strain evidence="2 3">DSM 22083</strain>
    </source>
</reference>
<organism evidence="2 3">
    <name type="scientific">Microlunatus parietis</name>
    <dbReference type="NCBI Taxonomy" id="682979"/>
    <lineage>
        <taxon>Bacteria</taxon>
        <taxon>Bacillati</taxon>
        <taxon>Actinomycetota</taxon>
        <taxon>Actinomycetes</taxon>
        <taxon>Propionibacteriales</taxon>
        <taxon>Propionibacteriaceae</taxon>
        <taxon>Microlunatus</taxon>
    </lineage>
</organism>
<accession>A0A7Y9IE50</accession>
<feature type="compositionally biased region" description="Acidic residues" evidence="1">
    <location>
        <begin position="58"/>
        <end position="70"/>
    </location>
</feature>
<keyword evidence="3" id="KW-1185">Reference proteome</keyword>
<evidence type="ECO:0000313" key="3">
    <source>
        <dbReference type="Proteomes" id="UP000569914"/>
    </source>
</evidence>
<dbReference type="AlphaFoldDB" id="A0A7Y9IE50"/>
<evidence type="ECO:0000256" key="1">
    <source>
        <dbReference type="SAM" id="MobiDB-lite"/>
    </source>
</evidence>
<proteinExistence type="predicted"/>
<evidence type="ECO:0000313" key="2">
    <source>
        <dbReference type="EMBL" id="NYE75273.1"/>
    </source>
</evidence>
<comment type="caution">
    <text evidence="2">The sequence shown here is derived from an EMBL/GenBank/DDBJ whole genome shotgun (WGS) entry which is preliminary data.</text>
</comment>
<dbReference type="EMBL" id="JACCBU010000001">
    <property type="protein sequence ID" value="NYE75273.1"/>
    <property type="molecule type" value="Genomic_DNA"/>
</dbReference>
<feature type="region of interest" description="Disordered" evidence="1">
    <location>
        <begin position="55"/>
        <end position="98"/>
    </location>
</feature>
<dbReference type="RefSeq" id="WP_179757805.1">
    <property type="nucleotide sequence ID" value="NZ_JACCBU010000001.1"/>
</dbReference>
<name>A0A7Y9IE50_9ACTN</name>
<feature type="compositionally biased region" description="Basic and acidic residues" evidence="1">
    <location>
        <begin position="71"/>
        <end position="86"/>
    </location>
</feature>
<gene>
    <name evidence="2" type="ORF">BKA15_006602</name>
</gene>
<sequence length="98" mass="10780">MSQVVINCPSTHKDIPTGIDLDKAAWDAMKLDQGATQCLWCGELHVWSKQQARLEEPAAAEESEVSEETDQAEKTVKLEKARKSEEAPVATERLAASN</sequence>
<protein>
    <submittedName>
        <fullName evidence="2">Uncharacterized protein</fullName>
    </submittedName>
</protein>
<dbReference type="Proteomes" id="UP000569914">
    <property type="component" value="Unassembled WGS sequence"/>
</dbReference>